<proteinExistence type="predicted"/>
<evidence type="ECO:0000313" key="3">
    <source>
        <dbReference type="Proteomes" id="UP000244727"/>
    </source>
</evidence>
<gene>
    <name evidence="2" type="ORF">HARCEL1_04430</name>
</gene>
<keyword evidence="1" id="KW-0812">Transmembrane</keyword>
<evidence type="ECO:0000313" key="2">
    <source>
        <dbReference type="EMBL" id="AWB27008.1"/>
    </source>
</evidence>
<dbReference type="EMBL" id="CP028858">
    <property type="protein sequence ID" value="AWB27008.1"/>
    <property type="molecule type" value="Genomic_DNA"/>
</dbReference>
<organism evidence="2 3">
    <name type="scientific">Halococcoides cellulosivorans</name>
    <dbReference type="NCBI Taxonomy" id="1679096"/>
    <lineage>
        <taxon>Archaea</taxon>
        <taxon>Methanobacteriati</taxon>
        <taxon>Methanobacteriota</taxon>
        <taxon>Stenosarchaea group</taxon>
        <taxon>Halobacteria</taxon>
        <taxon>Halobacteriales</taxon>
        <taxon>Haloarculaceae</taxon>
        <taxon>Halococcoides</taxon>
    </lineage>
</organism>
<dbReference type="Proteomes" id="UP000244727">
    <property type="component" value="Chromosome"/>
</dbReference>
<dbReference type="KEGG" id="harc:HARCEL1_04430"/>
<keyword evidence="1" id="KW-1133">Transmembrane helix</keyword>
<keyword evidence="3" id="KW-1185">Reference proteome</keyword>
<dbReference type="InterPro" id="IPR058341">
    <property type="entry name" value="DUF8028"/>
</dbReference>
<feature type="transmembrane region" description="Helical" evidence="1">
    <location>
        <begin position="27"/>
        <end position="47"/>
    </location>
</feature>
<name>A0A2R4WZM7_9EURY</name>
<reference evidence="2 3" key="1">
    <citation type="submission" date="2018-04" db="EMBL/GenBank/DDBJ databases">
        <title>Halococcoides cellulosivorans gen. nov., sp. nov., an extremely halophilic cellulose-utilizing haloarchaeon from hypersaline lakes.</title>
        <authorList>
            <person name="Sorokin D.Y."/>
            <person name="Toshchakov S.V."/>
            <person name="Samarov N.I."/>
            <person name="Korzhenkov A."/>
            <person name="Kublanov I.V."/>
        </authorList>
    </citation>
    <scope>NUCLEOTIDE SEQUENCE [LARGE SCALE GENOMIC DNA]</scope>
    <source>
        <strain evidence="2 3">HArcel1</strain>
    </source>
</reference>
<keyword evidence="1" id="KW-0472">Membrane</keyword>
<accession>A0A2R4WZM7</accession>
<dbReference type="GeneID" id="36511727"/>
<evidence type="ECO:0000256" key="1">
    <source>
        <dbReference type="SAM" id="Phobius"/>
    </source>
</evidence>
<sequence length="87" mass="9157">MSSSTIDGPIDHVRGSPRRVIPTIRALAFWLAITLPLVQVAWLIVGLDGLTDLFVFVTLLGVNATSLAIGHTYAAPTSTTSSPDANP</sequence>
<feature type="transmembrane region" description="Helical" evidence="1">
    <location>
        <begin position="53"/>
        <end position="74"/>
    </location>
</feature>
<protein>
    <submittedName>
        <fullName evidence="2">Uncharacterized protein</fullName>
    </submittedName>
</protein>
<dbReference type="Pfam" id="PF26071">
    <property type="entry name" value="DUF8028"/>
    <property type="match status" value="1"/>
</dbReference>
<dbReference type="RefSeq" id="WP_108381377.1">
    <property type="nucleotide sequence ID" value="NZ_CP028858.1"/>
</dbReference>
<dbReference type="AlphaFoldDB" id="A0A2R4WZM7"/>